<dbReference type="Proteomes" id="UP001209074">
    <property type="component" value="Unassembled WGS sequence"/>
</dbReference>
<accession>A0AAP3B028</accession>
<evidence type="ECO:0000313" key="2">
    <source>
        <dbReference type="EMBL" id="MCW4127134.1"/>
    </source>
</evidence>
<organism evidence="1 3">
    <name type="scientific">Segatella copri</name>
    <dbReference type="NCBI Taxonomy" id="165179"/>
    <lineage>
        <taxon>Bacteria</taxon>
        <taxon>Pseudomonadati</taxon>
        <taxon>Bacteroidota</taxon>
        <taxon>Bacteroidia</taxon>
        <taxon>Bacteroidales</taxon>
        <taxon>Prevotellaceae</taxon>
        <taxon>Segatella</taxon>
    </lineage>
</organism>
<proteinExistence type="predicted"/>
<dbReference type="EMBL" id="JAPDVK010000001">
    <property type="protein sequence ID" value="MCW4127134.1"/>
    <property type="molecule type" value="Genomic_DNA"/>
</dbReference>
<sequence length="82" mass="9098">MNTKVKEKMEEVKATYHDSEVVMGEMLASVPADGLSMEEAFFLYVAALNWANGDEFTQILGDNEEEGVNLVLEAKKMIGVIK</sequence>
<gene>
    <name evidence="1" type="ORF">ONT05_04390</name>
    <name evidence="2" type="ORF">ONT16_02395</name>
</gene>
<dbReference type="AlphaFoldDB" id="A0AAP3B028"/>
<dbReference type="RefSeq" id="WP_119250026.1">
    <property type="nucleotide sequence ID" value="NZ_JAPDUK010000001.1"/>
</dbReference>
<name>A0AAP3B028_9BACT</name>
<protein>
    <submittedName>
        <fullName evidence="1">Uncharacterized protein</fullName>
    </submittedName>
</protein>
<dbReference type="Proteomes" id="UP001209344">
    <property type="component" value="Unassembled WGS sequence"/>
</dbReference>
<evidence type="ECO:0000313" key="1">
    <source>
        <dbReference type="EMBL" id="MCW4092806.1"/>
    </source>
</evidence>
<evidence type="ECO:0000313" key="3">
    <source>
        <dbReference type="Proteomes" id="UP001209074"/>
    </source>
</evidence>
<dbReference type="EMBL" id="JAPDUS010000005">
    <property type="protein sequence ID" value="MCW4092806.1"/>
    <property type="molecule type" value="Genomic_DNA"/>
</dbReference>
<comment type="caution">
    <text evidence="1">The sequence shown here is derived from an EMBL/GenBank/DDBJ whole genome shotgun (WGS) entry which is preliminary data.</text>
</comment>
<reference evidence="1" key="1">
    <citation type="submission" date="2022-11" db="EMBL/GenBank/DDBJ databases">
        <title>Genomic repertoires linked with pathogenic potency of arthritogenic Prevotella copri isolated from the gut of rheumatoid arthritis patients.</title>
        <authorList>
            <person name="Nii T."/>
            <person name="Maeda Y."/>
            <person name="Motooka D."/>
            <person name="Naito M."/>
            <person name="Matsumoto Y."/>
            <person name="Ogawa T."/>
            <person name="Oguro-Igashira E."/>
            <person name="Kishikawa T."/>
            <person name="Yamashita M."/>
            <person name="Koizumi S."/>
            <person name="Kurakawa T."/>
            <person name="Okumura R."/>
            <person name="Kayama H."/>
            <person name="Murakami M."/>
            <person name="Sakaguchi T."/>
            <person name="Das B."/>
            <person name="Nakamura S."/>
            <person name="Okada Y."/>
            <person name="Kumanogoh A."/>
            <person name="Takeda K."/>
        </authorList>
    </citation>
    <scope>NUCLEOTIDE SEQUENCE</scope>
    <source>
        <strain evidence="2">F3-75</strain>
        <strain evidence="1">N016-13</strain>
    </source>
</reference>